<dbReference type="InterPro" id="IPR023060">
    <property type="entry name" value="YidC/YidC1/YidC2_Firmicutes"/>
</dbReference>
<keyword evidence="6 12" id="KW-0653">Protein transport</keyword>
<keyword evidence="10 12" id="KW-0143">Chaperone</keyword>
<gene>
    <name evidence="12 14" type="primary">yidC</name>
    <name evidence="14" type="ORF">ACFPM4_11605</name>
</gene>
<feature type="transmembrane region" description="Helical" evidence="12">
    <location>
        <begin position="170"/>
        <end position="190"/>
    </location>
</feature>
<dbReference type="InterPro" id="IPR028055">
    <property type="entry name" value="YidC/Oxa/ALB_C"/>
</dbReference>
<keyword evidence="4 12" id="KW-0812">Transmembrane</keyword>
<keyword evidence="15" id="KW-1185">Reference proteome</keyword>
<keyword evidence="8 12" id="KW-0472">Membrane</keyword>
<keyword evidence="2 12" id="KW-0813">Transport</keyword>
<keyword evidence="5 12" id="KW-0732">Signal</keyword>
<dbReference type="InterPro" id="IPR001708">
    <property type="entry name" value="YidC/ALB3/OXA1/COX18"/>
</dbReference>
<keyword evidence="7 12" id="KW-1133">Transmembrane helix</keyword>
<feature type="transmembrane region" description="Helical" evidence="12">
    <location>
        <begin position="224"/>
        <end position="240"/>
    </location>
</feature>
<comment type="caution">
    <text evidence="14">The sequence shown here is derived from an EMBL/GenBank/DDBJ whole genome shotgun (WGS) entry which is preliminary data.</text>
</comment>
<dbReference type="InterPro" id="IPR047196">
    <property type="entry name" value="YidC_ALB_C"/>
</dbReference>
<evidence type="ECO:0000256" key="2">
    <source>
        <dbReference type="ARBA" id="ARBA00022448"/>
    </source>
</evidence>
<keyword evidence="11 12" id="KW-0449">Lipoprotein</keyword>
<evidence type="ECO:0000256" key="5">
    <source>
        <dbReference type="ARBA" id="ARBA00022729"/>
    </source>
</evidence>
<comment type="function">
    <text evidence="12">Required for the insertion and/or proper folding and/or complex formation of integral membrane proteins into the membrane. Involved in integration of membrane proteins that insert both dependently and independently of the Sec translocase complex, as well as at least some lipoproteins.</text>
</comment>
<dbReference type="EMBL" id="JBHSMC010000014">
    <property type="protein sequence ID" value="MFC5465395.1"/>
    <property type="molecule type" value="Genomic_DNA"/>
</dbReference>
<evidence type="ECO:0000256" key="12">
    <source>
        <dbReference type="HAMAP-Rule" id="MF_01811"/>
    </source>
</evidence>
<dbReference type="PANTHER" id="PTHR12428">
    <property type="entry name" value="OXA1"/>
    <property type="match status" value="1"/>
</dbReference>
<evidence type="ECO:0000256" key="10">
    <source>
        <dbReference type="ARBA" id="ARBA00023186"/>
    </source>
</evidence>
<name>A0ABW0LHN1_9BACI</name>
<evidence type="ECO:0000256" key="6">
    <source>
        <dbReference type="ARBA" id="ARBA00022927"/>
    </source>
</evidence>
<evidence type="ECO:0000256" key="1">
    <source>
        <dbReference type="ARBA" id="ARBA00004651"/>
    </source>
</evidence>
<keyword evidence="3 12" id="KW-1003">Cell membrane</keyword>
<evidence type="ECO:0000256" key="3">
    <source>
        <dbReference type="ARBA" id="ARBA00022475"/>
    </source>
</evidence>
<feature type="domain" description="Membrane insertase YidC/Oxa/ALB C-terminal" evidence="13">
    <location>
        <begin position="54"/>
        <end position="239"/>
    </location>
</feature>
<proteinExistence type="inferred from homology"/>
<evidence type="ECO:0000313" key="15">
    <source>
        <dbReference type="Proteomes" id="UP001596147"/>
    </source>
</evidence>
<dbReference type="PRINTS" id="PR00701">
    <property type="entry name" value="60KDINNERMP"/>
</dbReference>
<dbReference type="CDD" id="cd20070">
    <property type="entry name" value="5TM_YidC_Alb3"/>
    <property type="match status" value="1"/>
</dbReference>
<evidence type="ECO:0000256" key="7">
    <source>
        <dbReference type="ARBA" id="ARBA00022989"/>
    </source>
</evidence>
<dbReference type="PANTHER" id="PTHR12428:SF65">
    <property type="entry name" value="CYTOCHROME C OXIDASE ASSEMBLY PROTEIN COX18, MITOCHONDRIAL"/>
    <property type="match status" value="1"/>
</dbReference>
<comment type="similarity">
    <text evidence="12">Belongs to the OXA1/ALB3/YidC family. Type 2 subfamily.</text>
</comment>
<dbReference type="RefSeq" id="WP_382351681.1">
    <property type="nucleotide sequence ID" value="NZ_JBHSMC010000014.1"/>
</dbReference>
<evidence type="ECO:0000259" key="13">
    <source>
        <dbReference type="Pfam" id="PF02096"/>
    </source>
</evidence>
<feature type="transmembrane region" description="Helical" evidence="12">
    <location>
        <begin position="54"/>
        <end position="74"/>
    </location>
</feature>
<dbReference type="HAMAP" id="MF_01811">
    <property type="entry name" value="YidC_type2"/>
    <property type="match status" value="1"/>
</dbReference>
<feature type="transmembrane region" description="Helical" evidence="12">
    <location>
        <begin position="129"/>
        <end position="150"/>
    </location>
</feature>
<accession>A0ABW0LHN1</accession>
<sequence length="256" mass="29344">MKKKLLLLSLLLVTAVLLGGCSGVENQTGFFYNTFVKPFSWLIHEIGSLLGGNYGMALIIITLLIRLVLLPFMLKTYKNQQLMKVNMEKMKPEMEEIQKRAKEAKTPEEKQKIQQEMMMLYQKHNVNPLNMGCLPMLIQMPILLGLYYAIRSSEDMATHSFLWFDLGQSDFAMMIIAGLIYFIQAQVSMATVPDAQKKQMRIIMLISPIMIMVISFSAPAALPLYWAVGGIFLIFQTLLGRRYYMQHKEKVEEEGK</sequence>
<evidence type="ECO:0000313" key="14">
    <source>
        <dbReference type="EMBL" id="MFC5465395.1"/>
    </source>
</evidence>
<comment type="subcellular location">
    <subcellularLocation>
        <location evidence="1 12">Cell membrane</location>
        <topology evidence="1 12">Multi-pass membrane protein</topology>
    </subcellularLocation>
</comment>
<evidence type="ECO:0000256" key="9">
    <source>
        <dbReference type="ARBA" id="ARBA00023139"/>
    </source>
</evidence>
<organism evidence="14 15">
    <name type="scientific">Lederbergia graminis</name>
    <dbReference type="NCBI Taxonomy" id="735518"/>
    <lineage>
        <taxon>Bacteria</taxon>
        <taxon>Bacillati</taxon>
        <taxon>Bacillota</taxon>
        <taxon>Bacilli</taxon>
        <taxon>Bacillales</taxon>
        <taxon>Bacillaceae</taxon>
        <taxon>Lederbergia</taxon>
    </lineage>
</organism>
<dbReference type="NCBIfam" id="TIGR03592">
    <property type="entry name" value="yidC_oxa1_cterm"/>
    <property type="match status" value="1"/>
</dbReference>
<dbReference type="PROSITE" id="PS51257">
    <property type="entry name" value="PROKAR_LIPOPROTEIN"/>
    <property type="match status" value="1"/>
</dbReference>
<evidence type="ECO:0000256" key="4">
    <source>
        <dbReference type="ARBA" id="ARBA00022692"/>
    </source>
</evidence>
<dbReference type="Pfam" id="PF02096">
    <property type="entry name" value="60KD_IMP"/>
    <property type="match status" value="1"/>
</dbReference>
<protein>
    <recommendedName>
        <fullName evidence="12">Membrane protein insertase YidC</fullName>
    </recommendedName>
    <alternativeName>
        <fullName evidence="12">Foldase YidC</fullName>
    </alternativeName>
    <alternativeName>
        <fullName evidence="12">Membrane integrase YidC</fullName>
    </alternativeName>
    <alternativeName>
        <fullName evidence="12">Membrane protein YidC</fullName>
    </alternativeName>
</protein>
<dbReference type="Proteomes" id="UP001596147">
    <property type="component" value="Unassembled WGS sequence"/>
</dbReference>
<evidence type="ECO:0000256" key="11">
    <source>
        <dbReference type="ARBA" id="ARBA00023288"/>
    </source>
</evidence>
<reference evidence="15" key="1">
    <citation type="journal article" date="2019" name="Int. J. Syst. Evol. Microbiol.">
        <title>The Global Catalogue of Microorganisms (GCM) 10K type strain sequencing project: providing services to taxonomists for standard genome sequencing and annotation.</title>
        <authorList>
            <consortium name="The Broad Institute Genomics Platform"/>
            <consortium name="The Broad Institute Genome Sequencing Center for Infectious Disease"/>
            <person name="Wu L."/>
            <person name="Ma J."/>
        </authorList>
    </citation>
    <scope>NUCLEOTIDE SEQUENCE [LARGE SCALE GENOMIC DNA]</scope>
    <source>
        <strain evidence="15">CGMCC 1.12237</strain>
    </source>
</reference>
<evidence type="ECO:0000256" key="8">
    <source>
        <dbReference type="ARBA" id="ARBA00023136"/>
    </source>
</evidence>
<keyword evidence="9" id="KW-0564">Palmitate</keyword>